<dbReference type="InterPro" id="IPR000374">
    <property type="entry name" value="PC_trans"/>
</dbReference>
<evidence type="ECO:0000256" key="2">
    <source>
        <dbReference type="ARBA" id="ARBA00004651"/>
    </source>
</evidence>
<keyword evidence="21" id="KW-1185">Reference proteome</keyword>
<evidence type="ECO:0000256" key="13">
    <source>
        <dbReference type="ARBA" id="ARBA00022989"/>
    </source>
</evidence>
<keyword evidence="14" id="KW-0443">Lipid metabolism</keyword>
<evidence type="ECO:0000256" key="14">
    <source>
        <dbReference type="ARBA" id="ARBA00023098"/>
    </source>
</evidence>
<proteinExistence type="inferred from homology"/>
<comment type="pathway">
    <text evidence="4">Lipid metabolism.</text>
</comment>
<dbReference type="GO" id="GO:0004605">
    <property type="term" value="F:phosphatidate cytidylyltransferase activity"/>
    <property type="evidence" value="ECO:0007669"/>
    <property type="project" value="UniProtKB-EC"/>
</dbReference>
<feature type="transmembrane region" description="Helical" evidence="19">
    <location>
        <begin position="200"/>
        <end position="220"/>
    </location>
</feature>
<keyword evidence="13 19" id="KW-1133">Transmembrane helix</keyword>
<feature type="transmembrane region" description="Helical" evidence="19">
    <location>
        <begin position="171"/>
        <end position="188"/>
    </location>
</feature>
<dbReference type="Pfam" id="PF01148">
    <property type="entry name" value="CTP_transf_1"/>
    <property type="match status" value="1"/>
</dbReference>
<feature type="transmembrane region" description="Helical" evidence="19">
    <location>
        <begin position="28"/>
        <end position="48"/>
    </location>
</feature>
<reference evidence="20 21" key="1">
    <citation type="submission" date="2018-04" db="EMBL/GenBank/DDBJ databases">
        <title>Denitrifier Microvirgula.</title>
        <authorList>
            <person name="Anderson E."/>
            <person name="Jang J."/>
            <person name="Ishii S."/>
        </authorList>
    </citation>
    <scope>NUCLEOTIDE SEQUENCE [LARGE SCALE GENOMIC DNA]</scope>
    <source>
        <strain evidence="20 21">BE2.4</strain>
    </source>
</reference>
<dbReference type="EMBL" id="CP028519">
    <property type="protein sequence ID" value="AVY95057.1"/>
    <property type="molecule type" value="Genomic_DNA"/>
</dbReference>
<keyword evidence="17" id="KW-1208">Phospholipid metabolism</keyword>
<evidence type="ECO:0000313" key="20">
    <source>
        <dbReference type="EMBL" id="AVY95057.1"/>
    </source>
</evidence>
<gene>
    <name evidence="20" type="ORF">DAI18_14160</name>
</gene>
<organism evidence="20 21">
    <name type="scientific">Microvirgula aerodenitrificans</name>
    <dbReference type="NCBI Taxonomy" id="57480"/>
    <lineage>
        <taxon>Bacteria</taxon>
        <taxon>Pseudomonadati</taxon>
        <taxon>Pseudomonadota</taxon>
        <taxon>Betaproteobacteria</taxon>
        <taxon>Neisseriales</taxon>
        <taxon>Aquaspirillaceae</taxon>
        <taxon>Microvirgula</taxon>
    </lineage>
</organism>
<evidence type="ECO:0000256" key="11">
    <source>
        <dbReference type="ARBA" id="ARBA00022692"/>
    </source>
</evidence>
<evidence type="ECO:0000256" key="10">
    <source>
        <dbReference type="ARBA" id="ARBA00022679"/>
    </source>
</evidence>
<dbReference type="PROSITE" id="PS01315">
    <property type="entry name" value="CDS"/>
    <property type="match status" value="1"/>
</dbReference>
<dbReference type="Proteomes" id="UP000244173">
    <property type="component" value="Chromosome"/>
</dbReference>
<evidence type="ECO:0000256" key="6">
    <source>
        <dbReference type="ARBA" id="ARBA00012487"/>
    </source>
</evidence>
<feature type="transmembrane region" description="Helical" evidence="19">
    <location>
        <begin position="131"/>
        <end position="151"/>
    </location>
</feature>
<evidence type="ECO:0000256" key="17">
    <source>
        <dbReference type="ARBA" id="ARBA00023264"/>
    </source>
</evidence>
<comment type="subcellular location">
    <subcellularLocation>
        <location evidence="2">Cell membrane</location>
        <topology evidence="2">Multi-pass membrane protein</topology>
    </subcellularLocation>
</comment>
<dbReference type="GO" id="GO:0005886">
    <property type="term" value="C:plasma membrane"/>
    <property type="evidence" value="ECO:0007669"/>
    <property type="project" value="UniProtKB-SubCell"/>
</dbReference>
<keyword evidence="12 18" id="KW-0548">Nucleotidyltransferase</keyword>
<evidence type="ECO:0000256" key="9">
    <source>
        <dbReference type="ARBA" id="ARBA00022516"/>
    </source>
</evidence>
<protein>
    <recommendedName>
        <fullName evidence="7 18">Phosphatidate cytidylyltransferase</fullName>
        <ecNumber evidence="6 18">2.7.7.41</ecNumber>
    </recommendedName>
</protein>
<evidence type="ECO:0000256" key="16">
    <source>
        <dbReference type="ARBA" id="ARBA00023209"/>
    </source>
</evidence>
<keyword evidence="15 19" id="KW-0472">Membrane</keyword>
<dbReference type="GO" id="GO:0016024">
    <property type="term" value="P:CDP-diacylglycerol biosynthetic process"/>
    <property type="evidence" value="ECO:0007669"/>
    <property type="project" value="UniProtKB-UniPathway"/>
</dbReference>
<comment type="catalytic activity">
    <reaction evidence="1 18">
        <text>a 1,2-diacyl-sn-glycero-3-phosphate + CTP + H(+) = a CDP-1,2-diacyl-sn-glycerol + diphosphate</text>
        <dbReference type="Rhea" id="RHEA:16229"/>
        <dbReference type="ChEBI" id="CHEBI:15378"/>
        <dbReference type="ChEBI" id="CHEBI:33019"/>
        <dbReference type="ChEBI" id="CHEBI:37563"/>
        <dbReference type="ChEBI" id="CHEBI:58332"/>
        <dbReference type="ChEBI" id="CHEBI:58608"/>
        <dbReference type="EC" id="2.7.7.41"/>
    </reaction>
</comment>
<comment type="similarity">
    <text evidence="5 18">Belongs to the CDS family.</text>
</comment>
<dbReference type="KEGG" id="maer:DAI18_14160"/>
<accession>A0A2S0PCR3</accession>
<dbReference type="AlphaFoldDB" id="A0A2S0PCR3"/>
<feature type="transmembrane region" description="Helical" evidence="19">
    <location>
        <begin position="105"/>
        <end position="125"/>
    </location>
</feature>
<dbReference type="OrthoDB" id="9799199at2"/>
<dbReference type="RefSeq" id="WP_107889732.1">
    <property type="nucleotide sequence ID" value="NZ_CP028519.1"/>
</dbReference>
<dbReference type="PANTHER" id="PTHR46382">
    <property type="entry name" value="PHOSPHATIDATE CYTIDYLYLTRANSFERASE"/>
    <property type="match status" value="1"/>
</dbReference>
<evidence type="ECO:0000256" key="3">
    <source>
        <dbReference type="ARBA" id="ARBA00005119"/>
    </source>
</evidence>
<feature type="transmembrane region" description="Helical" evidence="19">
    <location>
        <begin position="78"/>
        <end position="96"/>
    </location>
</feature>
<keyword evidence="8" id="KW-1003">Cell membrane</keyword>
<keyword evidence="9" id="KW-0444">Lipid biosynthesis</keyword>
<comment type="pathway">
    <text evidence="3 18">Phospholipid metabolism; CDP-diacylglycerol biosynthesis; CDP-diacylglycerol from sn-glycerol 3-phosphate: step 3/3.</text>
</comment>
<evidence type="ECO:0000256" key="15">
    <source>
        <dbReference type="ARBA" id="ARBA00023136"/>
    </source>
</evidence>
<dbReference type="STRING" id="1122240.GCA_000620105_01456"/>
<dbReference type="EC" id="2.7.7.41" evidence="6 18"/>
<evidence type="ECO:0000256" key="19">
    <source>
        <dbReference type="SAM" id="Phobius"/>
    </source>
</evidence>
<evidence type="ECO:0000256" key="4">
    <source>
        <dbReference type="ARBA" id="ARBA00005189"/>
    </source>
</evidence>
<evidence type="ECO:0000256" key="18">
    <source>
        <dbReference type="RuleBase" id="RU003938"/>
    </source>
</evidence>
<evidence type="ECO:0000256" key="1">
    <source>
        <dbReference type="ARBA" id="ARBA00001698"/>
    </source>
</evidence>
<keyword evidence="16" id="KW-0594">Phospholipid biosynthesis</keyword>
<evidence type="ECO:0000256" key="12">
    <source>
        <dbReference type="ARBA" id="ARBA00022695"/>
    </source>
</evidence>
<feature type="transmembrane region" description="Helical" evidence="19">
    <location>
        <begin position="55"/>
        <end position="72"/>
    </location>
</feature>
<evidence type="ECO:0000256" key="5">
    <source>
        <dbReference type="ARBA" id="ARBA00010185"/>
    </source>
</evidence>
<keyword evidence="11 18" id="KW-0812">Transmembrane</keyword>
<evidence type="ECO:0000256" key="7">
    <source>
        <dbReference type="ARBA" id="ARBA00019373"/>
    </source>
</evidence>
<dbReference type="PANTHER" id="PTHR46382:SF1">
    <property type="entry name" value="PHOSPHATIDATE CYTIDYLYLTRANSFERASE"/>
    <property type="match status" value="1"/>
</dbReference>
<name>A0A2S0PCR3_9NEIS</name>
<evidence type="ECO:0000256" key="8">
    <source>
        <dbReference type="ARBA" id="ARBA00022475"/>
    </source>
</evidence>
<dbReference type="UniPathway" id="UPA00557">
    <property type="reaction ID" value="UER00614"/>
</dbReference>
<evidence type="ECO:0000313" key="21">
    <source>
        <dbReference type="Proteomes" id="UP000244173"/>
    </source>
</evidence>
<sequence length="266" mass="28925">MLITRILTALVLLPVMLGALFGLGEAGWAAFTLLITLLGLWEWGRMFAYRPWQHVLLLGTALVLAAWVWLATPMIGTSLHAGVLALWFVLAPLWLARRWVLKNRLAAAALGLALLMPTWLAFLDWRPNADAAWQLLALMALVWLADTAAYFSGKAFGRHKLAPAISPGKSWEGVAGAVVAVTLYTLWIRQSGLFDIEMSLPCWLLIGWGLTAVSIVGDLLESWFKRAAGIKDSSQLLPGHGGVLDRIDSLIAVLSVASAARYFAGV</sequence>
<keyword evidence="10 18" id="KW-0808">Transferase</keyword>